<sequence>MIRIGLIQQIRKRPASLFLSVFMMGDEKSAIVMASRDRDRELLIPVADSPDLEIASKPSSSSSSSSSHHSGREIALWCLSVMDFFSDDGGFGHLYIPVSHSEEEANVWLTTIPVVHKQLLLELARHCRCHSPLKIVWNVILFPIAITFYITWWFIHFVDGFFSPIYAQLGIDIFGLGFITSLTFIFIVGVFMSSWLGASVLSLGEWFIKRMPFVRHIYNASKQISAAISPDQNTQAFKEVAIIRHPRIGEYAFGFITSTVTLQNYSGEEELCCVYVPTNHLYIGDIFLVTTKDVIRPNLSVREGIEIVVSGGMSMPQVLSTLDSSISVDRSRSERS</sequence>
<dbReference type="GO" id="GO:0010222">
    <property type="term" value="P:stem vascular tissue pattern formation"/>
    <property type="evidence" value="ECO:0007669"/>
    <property type="project" value="TreeGrafter"/>
</dbReference>
<dbReference type="PANTHER" id="PTHR31876:SF15">
    <property type="entry name" value="COV-LIKE PROTEIN 1"/>
    <property type="match status" value="1"/>
</dbReference>
<name>A0AAD6PQW1_9ROSI</name>
<keyword evidence="1" id="KW-1133">Transmembrane helix</keyword>
<dbReference type="InterPro" id="IPR007462">
    <property type="entry name" value="COV1-like"/>
</dbReference>
<keyword evidence="1" id="KW-0472">Membrane</keyword>
<evidence type="ECO:0000313" key="3">
    <source>
        <dbReference type="Proteomes" id="UP001164929"/>
    </source>
</evidence>
<evidence type="ECO:0000313" key="2">
    <source>
        <dbReference type="EMBL" id="KAJ6957838.1"/>
    </source>
</evidence>
<protein>
    <submittedName>
        <fullName evidence="2">Uncharacterized protein</fullName>
    </submittedName>
</protein>
<keyword evidence="1" id="KW-0812">Transmembrane</keyword>
<gene>
    <name evidence="2" type="ORF">NC653_039730</name>
</gene>
<dbReference type="AlphaFoldDB" id="A0AAD6PQW1"/>
<dbReference type="GO" id="GO:0005794">
    <property type="term" value="C:Golgi apparatus"/>
    <property type="evidence" value="ECO:0007669"/>
    <property type="project" value="TreeGrafter"/>
</dbReference>
<evidence type="ECO:0000256" key="1">
    <source>
        <dbReference type="SAM" id="Phobius"/>
    </source>
</evidence>
<organism evidence="2 3">
    <name type="scientific">Populus alba x Populus x berolinensis</name>
    <dbReference type="NCBI Taxonomy" id="444605"/>
    <lineage>
        <taxon>Eukaryota</taxon>
        <taxon>Viridiplantae</taxon>
        <taxon>Streptophyta</taxon>
        <taxon>Embryophyta</taxon>
        <taxon>Tracheophyta</taxon>
        <taxon>Spermatophyta</taxon>
        <taxon>Magnoliopsida</taxon>
        <taxon>eudicotyledons</taxon>
        <taxon>Gunneridae</taxon>
        <taxon>Pentapetalae</taxon>
        <taxon>rosids</taxon>
        <taxon>fabids</taxon>
        <taxon>Malpighiales</taxon>
        <taxon>Salicaceae</taxon>
        <taxon>Saliceae</taxon>
        <taxon>Populus</taxon>
    </lineage>
</organism>
<dbReference type="Pfam" id="PF04367">
    <property type="entry name" value="DUF502"/>
    <property type="match status" value="1"/>
</dbReference>
<accession>A0AAD6PQW1</accession>
<dbReference type="EMBL" id="JAQIZT010000018">
    <property type="protein sequence ID" value="KAJ6957838.1"/>
    <property type="molecule type" value="Genomic_DNA"/>
</dbReference>
<reference evidence="2 3" key="1">
    <citation type="journal article" date="2023" name="Mol. Ecol. Resour.">
        <title>Chromosome-level genome assembly of a triploid poplar Populus alba 'Berolinensis'.</title>
        <authorList>
            <person name="Chen S."/>
            <person name="Yu Y."/>
            <person name="Wang X."/>
            <person name="Wang S."/>
            <person name="Zhang T."/>
            <person name="Zhou Y."/>
            <person name="He R."/>
            <person name="Meng N."/>
            <person name="Wang Y."/>
            <person name="Liu W."/>
            <person name="Liu Z."/>
            <person name="Liu J."/>
            <person name="Guo Q."/>
            <person name="Huang H."/>
            <person name="Sederoff R.R."/>
            <person name="Wang G."/>
            <person name="Qu G."/>
            <person name="Chen S."/>
        </authorList>
    </citation>
    <scope>NUCLEOTIDE SEQUENCE [LARGE SCALE GENOMIC DNA]</scope>
    <source>
        <strain evidence="2">SC-2020</strain>
    </source>
</reference>
<dbReference type="Proteomes" id="UP001164929">
    <property type="component" value="Chromosome 18"/>
</dbReference>
<proteinExistence type="predicted"/>
<dbReference type="PANTHER" id="PTHR31876">
    <property type="entry name" value="COV-LIKE PROTEIN 1"/>
    <property type="match status" value="1"/>
</dbReference>
<feature type="transmembrane region" description="Helical" evidence="1">
    <location>
        <begin position="175"/>
        <end position="201"/>
    </location>
</feature>
<feature type="transmembrane region" description="Helical" evidence="1">
    <location>
        <begin position="135"/>
        <end position="155"/>
    </location>
</feature>
<keyword evidence="3" id="KW-1185">Reference proteome</keyword>
<comment type="caution">
    <text evidence="2">The sequence shown here is derived from an EMBL/GenBank/DDBJ whole genome shotgun (WGS) entry which is preliminary data.</text>
</comment>